<evidence type="ECO:0000256" key="6">
    <source>
        <dbReference type="ARBA" id="ARBA00022741"/>
    </source>
</evidence>
<evidence type="ECO:0000256" key="1">
    <source>
        <dbReference type="ARBA" id="ARBA00005051"/>
    </source>
</evidence>
<keyword evidence="5 14" id="KW-0808">Transferase</keyword>
<evidence type="ECO:0000259" key="13">
    <source>
        <dbReference type="Pfam" id="PF01288"/>
    </source>
</evidence>
<protein>
    <recommendedName>
        <fullName evidence="4">2-amino-4-hydroxy-6-hydroxymethyldihydropteridine pyrophosphokinase</fullName>
        <ecNumber evidence="3">2.7.6.3</ecNumber>
    </recommendedName>
    <alternativeName>
        <fullName evidence="11">6-hydroxymethyl-7,8-dihydropterin pyrophosphokinase</fullName>
    </alternativeName>
    <alternativeName>
        <fullName evidence="12">7,8-dihydro-6-hydroxymethylpterin-pyrophosphokinase</fullName>
    </alternativeName>
</protein>
<dbReference type="KEGG" id="echi:FKX85_13195"/>
<dbReference type="Pfam" id="PF01288">
    <property type="entry name" value="HPPK"/>
    <property type="match status" value="1"/>
</dbReference>
<evidence type="ECO:0000256" key="10">
    <source>
        <dbReference type="ARBA" id="ARBA00029409"/>
    </source>
</evidence>
<evidence type="ECO:0000256" key="8">
    <source>
        <dbReference type="ARBA" id="ARBA00022840"/>
    </source>
</evidence>
<dbReference type="OrthoDB" id="9808041at2"/>
<dbReference type="CDD" id="cd00483">
    <property type="entry name" value="HPPK"/>
    <property type="match status" value="1"/>
</dbReference>
<dbReference type="NCBIfam" id="TIGR01498">
    <property type="entry name" value="folK"/>
    <property type="match status" value="1"/>
</dbReference>
<keyword evidence="9" id="KW-0289">Folate biosynthesis</keyword>
<keyword evidence="6" id="KW-0547">Nucleotide-binding</keyword>
<dbReference type="InterPro" id="IPR035907">
    <property type="entry name" value="Hppk_sf"/>
</dbReference>
<dbReference type="InterPro" id="IPR000550">
    <property type="entry name" value="Hppk"/>
</dbReference>
<gene>
    <name evidence="14" type="primary">folK</name>
    <name evidence="14" type="ORF">FKX85_13195</name>
</gene>
<dbReference type="Gene3D" id="3.30.70.560">
    <property type="entry name" value="7,8-Dihydro-6-hydroxymethylpterin-pyrophosphokinase HPPK"/>
    <property type="match status" value="1"/>
</dbReference>
<comment type="function">
    <text evidence="10">Catalyzes the transfer of pyrophosphate from adenosine triphosphate (ATP) to 6-hydroxymethyl-7,8-dihydropterin, an enzymatic step in folate biosynthesis pathway.</text>
</comment>
<dbReference type="RefSeq" id="WP_141615172.1">
    <property type="nucleotide sequence ID" value="NZ_CP041253.1"/>
</dbReference>
<evidence type="ECO:0000256" key="4">
    <source>
        <dbReference type="ARBA" id="ARBA00016218"/>
    </source>
</evidence>
<comment type="pathway">
    <text evidence="1">Cofactor biosynthesis; tetrahydrofolate biosynthesis; 2-amino-4-hydroxy-6-hydroxymethyl-7,8-dihydropteridine diphosphate from 7,8-dihydroneopterin triphosphate: step 4/4.</text>
</comment>
<dbReference type="SUPFAM" id="SSF55083">
    <property type="entry name" value="6-hydroxymethyl-7,8-dihydropterin pyrophosphokinase, HPPK"/>
    <property type="match status" value="1"/>
</dbReference>
<dbReference type="GO" id="GO:0016301">
    <property type="term" value="F:kinase activity"/>
    <property type="evidence" value="ECO:0007669"/>
    <property type="project" value="UniProtKB-KW"/>
</dbReference>
<evidence type="ECO:0000256" key="2">
    <source>
        <dbReference type="ARBA" id="ARBA00005810"/>
    </source>
</evidence>
<dbReference type="PANTHER" id="PTHR43071">
    <property type="entry name" value="2-AMINO-4-HYDROXY-6-HYDROXYMETHYLDIHYDROPTERIDINE PYROPHOSPHOKINASE"/>
    <property type="match status" value="1"/>
</dbReference>
<feature type="domain" description="7,8-dihydro-6-hydroxymethylpterin-pyrophosphokinase" evidence="13">
    <location>
        <begin position="6"/>
        <end position="131"/>
    </location>
</feature>
<evidence type="ECO:0000313" key="15">
    <source>
        <dbReference type="Proteomes" id="UP000316614"/>
    </source>
</evidence>
<sequence>MRQVVLLIGGNLGDRERLIQAAVKKLESKFRLVSTSSLYETVAWGGKSSGSYLNQAVVFMTTLKAEAVLDITQGVENELGRKRLEKWGDRTMDIDIIYFGNEVMDTDRLKVPHPLMVERRFVLTPLVEIMPDLIHPVLNKTNKELLEACTDPCEVVKV</sequence>
<keyword evidence="15" id="KW-1185">Reference proteome</keyword>
<dbReference type="GO" id="GO:0046656">
    <property type="term" value="P:folic acid biosynthetic process"/>
    <property type="evidence" value="ECO:0007669"/>
    <property type="project" value="UniProtKB-KW"/>
</dbReference>
<dbReference type="UniPathway" id="UPA00077">
    <property type="reaction ID" value="UER00155"/>
</dbReference>
<evidence type="ECO:0000256" key="3">
    <source>
        <dbReference type="ARBA" id="ARBA00013253"/>
    </source>
</evidence>
<evidence type="ECO:0000313" key="14">
    <source>
        <dbReference type="EMBL" id="QDH79935.1"/>
    </source>
</evidence>
<keyword evidence="8" id="KW-0067">ATP-binding</keyword>
<evidence type="ECO:0000256" key="12">
    <source>
        <dbReference type="ARBA" id="ARBA00033413"/>
    </source>
</evidence>
<dbReference type="EC" id="2.7.6.3" evidence="3"/>
<comment type="similarity">
    <text evidence="2">Belongs to the HPPK family.</text>
</comment>
<dbReference type="GO" id="GO:0003848">
    <property type="term" value="F:2-amino-4-hydroxy-6-hydroxymethyldihydropteridine diphosphokinase activity"/>
    <property type="evidence" value="ECO:0007669"/>
    <property type="project" value="UniProtKB-EC"/>
</dbReference>
<organism evidence="14 15">
    <name type="scientific">Echinicola soli</name>
    <dbReference type="NCBI Taxonomy" id="2591634"/>
    <lineage>
        <taxon>Bacteria</taxon>
        <taxon>Pseudomonadati</taxon>
        <taxon>Bacteroidota</taxon>
        <taxon>Cytophagia</taxon>
        <taxon>Cytophagales</taxon>
        <taxon>Cyclobacteriaceae</taxon>
        <taxon>Echinicola</taxon>
    </lineage>
</organism>
<evidence type="ECO:0000256" key="7">
    <source>
        <dbReference type="ARBA" id="ARBA00022777"/>
    </source>
</evidence>
<dbReference type="AlphaFoldDB" id="A0A514CJD4"/>
<reference evidence="14 15" key="1">
    <citation type="submission" date="2019-06" db="EMBL/GenBank/DDBJ databases">
        <title>Echinicola alkalisoli sp. nov. isolated from saline soil.</title>
        <authorList>
            <person name="Sun J.-Q."/>
            <person name="Xu L."/>
        </authorList>
    </citation>
    <scope>NUCLEOTIDE SEQUENCE [LARGE SCALE GENOMIC DNA]</scope>
    <source>
        <strain evidence="14 15">LN3S3</strain>
    </source>
</reference>
<evidence type="ECO:0000256" key="5">
    <source>
        <dbReference type="ARBA" id="ARBA00022679"/>
    </source>
</evidence>
<name>A0A514CJD4_9BACT</name>
<dbReference type="Proteomes" id="UP000316614">
    <property type="component" value="Chromosome"/>
</dbReference>
<accession>A0A514CJD4</accession>
<keyword evidence="7 14" id="KW-0418">Kinase</keyword>
<dbReference type="GO" id="GO:0005524">
    <property type="term" value="F:ATP binding"/>
    <property type="evidence" value="ECO:0007669"/>
    <property type="project" value="UniProtKB-KW"/>
</dbReference>
<evidence type="ECO:0000256" key="9">
    <source>
        <dbReference type="ARBA" id="ARBA00022909"/>
    </source>
</evidence>
<evidence type="ECO:0000256" key="11">
    <source>
        <dbReference type="ARBA" id="ARBA00029766"/>
    </source>
</evidence>
<dbReference type="EMBL" id="CP041253">
    <property type="protein sequence ID" value="QDH79935.1"/>
    <property type="molecule type" value="Genomic_DNA"/>
</dbReference>
<proteinExistence type="inferred from homology"/>
<dbReference type="PANTHER" id="PTHR43071:SF1">
    <property type="entry name" value="2-AMINO-4-HYDROXY-6-HYDROXYMETHYLDIHYDROPTERIDINE PYROPHOSPHOKINASE"/>
    <property type="match status" value="1"/>
</dbReference>
<dbReference type="GO" id="GO:0046654">
    <property type="term" value="P:tetrahydrofolate biosynthetic process"/>
    <property type="evidence" value="ECO:0007669"/>
    <property type="project" value="UniProtKB-UniPathway"/>
</dbReference>